<dbReference type="Proteomes" id="UP001066276">
    <property type="component" value="Chromosome 9"/>
</dbReference>
<evidence type="ECO:0000313" key="1">
    <source>
        <dbReference type="EMBL" id="KAJ1104352.1"/>
    </source>
</evidence>
<accession>A0AAV7MLF5</accession>
<dbReference type="EMBL" id="JANPWB010000013">
    <property type="protein sequence ID" value="KAJ1104352.1"/>
    <property type="molecule type" value="Genomic_DNA"/>
</dbReference>
<gene>
    <name evidence="1" type="ORF">NDU88_001764</name>
</gene>
<organism evidence="1 2">
    <name type="scientific">Pleurodeles waltl</name>
    <name type="common">Iberian ribbed newt</name>
    <dbReference type="NCBI Taxonomy" id="8319"/>
    <lineage>
        <taxon>Eukaryota</taxon>
        <taxon>Metazoa</taxon>
        <taxon>Chordata</taxon>
        <taxon>Craniata</taxon>
        <taxon>Vertebrata</taxon>
        <taxon>Euteleostomi</taxon>
        <taxon>Amphibia</taxon>
        <taxon>Batrachia</taxon>
        <taxon>Caudata</taxon>
        <taxon>Salamandroidea</taxon>
        <taxon>Salamandridae</taxon>
        <taxon>Pleurodelinae</taxon>
        <taxon>Pleurodeles</taxon>
    </lineage>
</organism>
<keyword evidence="2" id="KW-1185">Reference proteome</keyword>
<sequence>MLVRELASLETDLHRVECAVTTDSSDLAALRTLRARHREVDERLRIYDYRHYISRSHAEGNRSGRLPTWLLRGEQHRVPIGALRLDTGIVVNTQLFINDAFRCYYSMLYVARPDPLATQLAEFFDSLHLVHLTLLQSMVVDGPIEIARSKQPCIN</sequence>
<protein>
    <submittedName>
        <fullName evidence="1">Uncharacterized protein</fullName>
    </submittedName>
</protein>
<reference evidence="1" key="1">
    <citation type="journal article" date="2022" name="bioRxiv">
        <title>Sequencing and chromosome-scale assembly of the giantPleurodeles waltlgenome.</title>
        <authorList>
            <person name="Brown T."/>
            <person name="Elewa A."/>
            <person name="Iarovenko S."/>
            <person name="Subramanian E."/>
            <person name="Araus A.J."/>
            <person name="Petzold A."/>
            <person name="Susuki M."/>
            <person name="Suzuki K.-i.T."/>
            <person name="Hayashi T."/>
            <person name="Toyoda A."/>
            <person name="Oliveira C."/>
            <person name="Osipova E."/>
            <person name="Leigh N.D."/>
            <person name="Simon A."/>
            <person name="Yun M.H."/>
        </authorList>
    </citation>
    <scope>NUCLEOTIDE SEQUENCE</scope>
    <source>
        <strain evidence="1">20211129_DDA</strain>
        <tissue evidence="1">Liver</tissue>
    </source>
</reference>
<name>A0AAV7MLF5_PLEWA</name>
<dbReference type="AlphaFoldDB" id="A0AAV7MLF5"/>
<comment type="caution">
    <text evidence="1">The sequence shown here is derived from an EMBL/GenBank/DDBJ whole genome shotgun (WGS) entry which is preliminary data.</text>
</comment>
<proteinExistence type="predicted"/>
<evidence type="ECO:0000313" key="2">
    <source>
        <dbReference type="Proteomes" id="UP001066276"/>
    </source>
</evidence>